<proteinExistence type="predicted"/>
<dbReference type="AlphaFoldDB" id="A0A7N2MIB4"/>
<reference evidence="1 2" key="1">
    <citation type="journal article" date="2016" name="G3 (Bethesda)">
        <title>First Draft Assembly and Annotation of the Genome of a California Endemic Oak Quercus lobata Nee (Fagaceae).</title>
        <authorList>
            <person name="Sork V.L."/>
            <person name="Fitz-Gibbon S.T."/>
            <person name="Puiu D."/>
            <person name="Crepeau M."/>
            <person name="Gugger P.F."/>
            <person name="Sherman R."/>
            <person name="Stevens K."/>
            <person name="Langley C.H."/>
            <person name="Pellegrini M."/>
            <person name="Salzberg S.L."/>
        </authorList>
    </citation>
    <scope>NUCLEOTIDE SEQUENCE [LARGE SCALE GENOMIC DNA]</scope>
    <source>
        <strain evidence="1 2">cv. SW786</strain>
    </source>
</reference>
<sequence>MADDVIDSLENMKLTTDEEEVIPISDEGQCEANESCNLSLIAKEVGNRLGLVEEVEWKRRQDDLNFFMLPMFSHYYGMLGHNLKHCASHFVVVKNGGEVDYQYGDFLRAMRGQPQTSPTRDAVTSDDCDQSLGDYPNWTTNSVGLQHEVKMVKGMNEGNPTTFDEG</sequence>
<protein>
    <submittedName>
        <fullName evidence="1">Uncharacterized protein</fullName>
    </submittedName>
</protein>
<reference evidence="1" key="2">
    <citation type="submission" date="2021-01" db="UniProtKB">
        <authorList>
            <consortium name="EnsemblPlants"/>
        </authorList>
    </citation>
    <scope>IDENTIFICATION</scope>
</reference>
<dbReference type="Proteomes" id="UP000594261">
    <property type="component" value="Chromosome 9"/>
</dbReference>
<evidence type="ECO:0000313" key="2">
    <source>
        <dbReference type="Proteomes" id="UP000594261"/>
    </source>
</evidence>
<keyword evidence="2" id="KW-1185">Reference proteome</keyword>
<evidence type="ECO:0000313" key="1">
    <source>
        <dbReference type="EnsemblPlants" id="QL09p032199:mrna"/>
    </source>
</evidence>
<accession>A0A7N2MIB4</accession>
<dbReference type="EMBL" id="LRBV02000009">
    <property type="status" value="NOT_ANNOTATED_CDS"/>
    <property type="molecule type" value="Genomic_DNA"/>
</dbReference>
<dbReference type="InParanoid" id="A0A7N2MIB4"/>
<dbReference type="Gramene" id="QL09p032199:mrna">
    <property type="protein sequence ID" value="QL09p032199:mrna"/>
    <property type="gene ID" value="QL09p032199"/>
</dbReference>
<dbReference type="EnsemblPlants" id="QL09p032199:mrna">
    <property type="protein sequence ID" value="QL09p032199:mrna"/>
    <property type="gene ID" value="QL09p032199"/>
</dbReference>
<organism evidence="1 2">
    <name type="scientific">Quercus lobata</name>
    <name type="common">Valley oak</name>
    <dbReference type="NCBI Taxonomy" id="97700"/>
    <lineage>
        <taxon>Eukaryota</taxon>
        <taxon>Viridiplantae</taxon>
        <taxon>Streptophyta</taxon>
        <taxon>Embryophyta</taxon>
        <taxon>Tracheophyta</taxon>
        <taxon>Spermatophyta</taxon>
        <taxon>Magnoliopsida</taxon>
        <taxon>eudicotyledons</taxon>
        <taxon>Gunneridae</taxon>
        <taxon>Pentapetalae</taxon>
        <taxon>rosids</taxon>
        <taxon>fabids</taxon>
        <taxon>Fagales</taxon>
        <taxon>Fagaceae</taxon>
        <taxon>Quercus</taxon>
    </lineage>
</organism>
<name>A0A7N2MIB4_QUELO</name>